<evidence type="ECO:0008006" key="6">
    <source>
        <dbReference type="Google" id="ProtNLM"/>
    </source>
</evidence>
<dbReference type="GO" id="GO:0046961">
    <property type="term" value="F:proton-transporting ATPase activity, rotational mechanism"/>
    <property type="evidence" value="ECO:0007669"/>
    <property type="project" value="InterPro"/>
</dbReference>
<evidence type="ECO:0000256" key="3">
    <source>
        <dbReference type="ARBA" id="ARBA00023065"/>
    </source>
</evidence>
<protein>
    <recommendedName>
        <fullName evidence="6">V-type ATP synthase subunit F</fullName>
    </recommendedName>
</protein>
<dbReference type="EMBL" id="JADFAQ010000012">
    <property type="protein sequence ID" value="MBE5727871.1"/>
    <property type="molecule type" value="Genomic_DNA"/>
</dbReference>
<comment type="caution">
    <text evidence="4">The sequence shown here is derived from an EMBL/GenBank/DDBJ whole genome shotgun (WGS) entry which is preliminary data.</text>
</comment>
<dbReference type="Proteomes" id="UP000763484">
    <property type="component" value="Unassembled WGS sequence"/>
</dbReference>
<comment type="similarity">
    <text evidence="1">Belongs to the V-ATPase F subunit family.</text>
</comment>
<dbReference type="Pfam" id="PF01990">
    <property type="entry name" value="ATP-synt_F"/>
    <property type="match status" value="1"/>
</dbReference>
<evidence type="ECO:0000256" key="2">
    <source>
        <dbReference type="ARBA" id="ARBA00022448"/>
    </source>
</evidence>
<organism evidence="4 5">
    <name type="scientific">Candidatus Acidifodinimicrobium mancum</name>
    <dbReference type="NCBI Taxonomy" id="2898728"/>
    <lineage>
        <taxon>Archaea</taxon>
        <taxon>Candidatus Parvarchaeota</taxon>
        <taxon>Candidatus Acidifodinimicrobiaceae</taxon>
        <taxon>Candidatus Acidifodinimicrobium</taxon>
    </lineage>
</organism>
<proteinExistence type="inferred from homology"/>
<sequence length="109" mass="12571">MLGKEISVIGPEEFSMGFRVIGIEETFNYTGKEGAEKLREMIKSDRYGLIICHSDIRDRLPENEKLEVDRMDNPIVLFISPKEEEEDVYSMAKRILGVDIRNLDYGTNL</sequence>
<evidence type="ECO:0000256" key="1">
    <source>
        <dbReference type="ARBA" id="ARBA00010148"/>
    </source>
</evidence>
<dbReference type="InterPro" id="IPR008218">
    <property type="entry name" value="ATPase_V1-cplx_f_g_su"/>
</dbReference>
<keyword evidence="3" id="KW-0406">Ion transport</keyword>
<dbReference type="SUPFAM" id="SSF159468">
    <property type="entry name" value="AtpF-like"/>
    <property type="match status" value="1"/>
</dbReference>
<dbReference type="AlphaFoldDB" id="A0A8T3UQJ0"/>
<dbReference type="Gene3D" id="3.40.50.10580">
    <property type="entry name" value="ATPase, V1 complex, subunit F"/>
    <property type="match status" value="1"/>
</dbReference>
<reference evidence="4 5" key="1">
    <citation type="submission" date="2020-09" db="EMBL/GenBank/DDBJ databases">
        <title>Genomic characterization of a novel Parvarchaeota family in acid mine drainage sediments.</title>
        <authorList>
            <person name="Luo Z.-H."/>
        </authorList>
    </citation>
    <scope>NUCLEOTIDE SEQUENCE [LARGE SCALE GENOMIC DNA]</scope>
    <source>
        <strain evidence="4">TL1-5_bins.178</strain>
    </source>
</reference>
<dbReference type="InterPro" id="IPR036906">
    <property type="entry name" value="ATPase_V1_fsu_sf"/>
</dbReference>
<keyword evidence="2" id="KW-0813">Transport</keyword>
<accession>A0A8T3UQJ0</accession>
<evidence type="ECO:0000313" key="5">
    <source>
        <dbReference type="Proteomes" id="UP000763484"/>
    </source>
</evidence>
<name>A0A8T3UQJ0_9ARCH</name>
<gene>
    <name evidence="4" type="ORF">IHE50_00420</name>
</gene>
<evidence type="ECO:0000313" key="4">
    <source>
        <dbReference type="EMBL" id="MBE5727871.1"/>
    </source>
</evidence>